<dbReference type="InterPro" id="IPR014722">
    <property type="entry name" value="Rib_uL2_dom2"/>
</dbReference>
<dbReference type="GO" id="GO:0003746">
    <property type="term" value="F:translation elongation factor activity"/>
    <property type="evidence" value="ECO:0007669"/>
    <property type="project" value="UniProtKB-KW"/>
</dbReference>
<dbReference type="PROSITE" id="PS01275">
    <property type="entry name" value="EFP"/>
    <property type="match status" value="1"/>
</dbReference>
<dbReference type="PANTHER" id="PTHR30053">
    <property type="entry name" value="ELONGATION FACTOR P"/>
    <property type="match status" value="1"/>
</dbReference>
<dbReference type="PANTHER" id="PTHR30053:SF14">
    <property type="entry name" value="TRANSLATION ELONGATION FACTOR KOW-LIKE DOMAIN-CONTAINING PROTEIN"/>
    <property type="match status" value="1"/>
</dbReference>
<dbReference type="Gene3D" id="2.30.30.30">
    <property type="match status" value="1"/>
</dbReference>
<dbReference type="InterPro" id="IPR001059">
    <property type="entry name" value="Transl_elong_P/YeiP_cen"/>
</dbReference>
<dbReference type="PIRSF" id="PIRSF005901">
    <property type="entry name" value="EF-P"/>
    <property type="match status" value="1"/>
</dbReference>
<accession>A0A3B0Z162</accession>
<dbReference type="InterPro" id="IPR020599">
    <property type="entry name" value="Transl_elong_fac_P/YeiP"/>
</dbReference>
<dbReference type="GO" id="GO:0005829">
    <property type="term" value="C:cytosol"/>
    <property type="evidence" value="ECO:0007669"/>
    <property type="project" value="UniProtKB-ARBA"/>
</dbReference>
<dbReference type="FunFam" id="2.40.50.140:FF:000004">
    <property type="entry name" value="Elongation factor P"/>
    <property type="match status" value="1"/>
</dbReference>
<gene>
    <name evidence="4" type="ORF">MNBD_GAMMA18-1636</name>
</gene>
<dbReference type="CDD" id="cd04470">
    <property type="entry name" value="S1_EF-P_repeat_1"/>
    <property type="match status" value="1"/>
</dbReference>
<sequence length="187" mass="20491">MKASEVKKGAVFKVDNRTIMVKGVQVQSPSSRSGSTLYKVRGRDVVSKQKFEASYKGDETLQDVDLVRRLVQFLFRDGDGCTFMDVETYDQYTLSDEVLEDEIKYLSDGLEGIYALIVDDLLMGIELPTTVALTIVETSPSIKGASASARTKPATLSTGLVVQVPEYISSGEVIKVNSDSDEFVSRA</sequence>
<evidence type="ECO:0000256" key="1">
    <source>
        <dbReference type="ARBA" id="ARBA00009479"/>
    </source>
</evidence>
<dbReference type="InterPro" id="IPR013185">
    <property type="entry name" value="Transl_elong_KOW-like"/>
</dbReference>
<dbReference type="Pfam" id="PF01132">
    <property type="entry name" value="EFP"/>
    <property type="match status" value="1"/>
</dbReference>
<dbReference type="SMART" id="SM01185">
    <property type="entry name" value="EFP"/>
    <property type="match status" value="1"/>
</dbReference>
<proteinExistence type="inferred from homology"/>
<name>A0A3B0Z162_9ZZZZ</name>
<feature type="domain" description="Elongation factor P C-terminal" evidence="2">
    <location>
        <begin position="131"/>
        <end position="186"/>
    </location>
</feature>
<reference evidence="4" key="1">
    <citation type="submission" date="2018-06" db="EMBL/GenBank/DDBJ databases">
        <authorList>
            <person name="Zhirakovskaya E."/>
        </authorList>
    </citation>
    <scope>NUCLEOTIDE SEQUENCE</scope>
</reference>
<dbReference type="Pfam" id="PF08207">
    <property type="entry name" value="EFP_N"/>
    <property type="match status" value="1"/>
</dbReference>
<dbReference type="GO" id="GO:0043043">
    <property type="term" value="P:peptide biosynthetic process"/>
    <property type="evidence" value="ECO:0007669"/>
    <property type="project" value="InterPro"/>
</dbReference>
<feature type="domain" description="Translation elongation factor P/YeiP central" evidence="3">
    <location>
        <begin position="68"/>
        <end position="123"/>
    </location>
</feature>
<evidence type="ECO:0000259" key="3">
    <source>
        <dbReference type="SMART" id="SM01185"/>
    </source>
</evidence>
<dbReference type="NCBIfam" id="NF001810">
    <property type="entry name" value="PRK00529.1"/>
    <property type="match status" value="1"/>
</dbReference>
<dbReference type="InterPro" id="IPR008991">
    <property type="entry name" value="Translation_prot_SH3-like_sf"/>
</dbReference>
<evidence type="ECO:0000259" key="2">
    <source>
        <dbReference type="SMART" id="SM00841"/>
    </source>
</evidence>
<dbReference type="NCBIfam" id="NF003392">
    <property type="entry name" value="PRK04542.1"/>
    <property type="match status" value="1"/>
</dbReference>
<dbReference type="Gene3D" id="2.40.50.140">
    <property type="entry name" value="Nucleic acid-binding proteins"/>
    <property type="match status" value="2"/>
</dbReference>
<dbReference type="SMART" id="SM00841">
    <property type="entry name" value="Elong-fact-P_C"/>
    <property type="match status" value="1"/>
</dbReference>
<dbReference type="InterPro" id="IPR013852">
    <property type="entry name" value="Transl_elong_P/YeiP_CS"/>
</dbReference>
<dbReference type="CDD" id="cd05794">
    <property type="entry name" value="S1_EF-P_repeat_2"/>
    <property type="match status" value="1"/>
</dbReference>
<dbReference type="SUPFAM" id="SSF50249">
    <property type="entry name" value="Nucleic acid-binding proteins"/>
    <property type="match status" value="2"/>
</dbReference>
<evidence type="ECO:0000313" key="4">
    <source>
        <dbReference type="EMBL" id="VAW86988.1"/>
    </source>
</evidence>
<dbReference type="Pfam" id="PF09285">
    <property type="entry name" value="Elong-fact-P_C"/>
    <property type="match status" value="1"/>
</dbReference>
<dbReference type="InterPro" id="IPR015365">
    <property type="entry name" value="Elong-fact-P_C"/>
</dbReference>
<protein>
    <submittedName>
        <fullName evidence="4">Elongation factor P-like protein</fullName>
    </submittedName>
</protein>
<dbReference type="HAMAP" id="MF_00646">
    <property type="entry name" value="EFP"/>
    <property type="match status" value="1"/>
</dbReference>
<dbReference type="EMBL" id="UOFP01000166">
    <property type="protein sequence ID" value="VAW86988.1"/>
    <property type="molecule type" value="Genomic_DNA"/>
</dbReference>
<dbReference type="AlphaFoldDB" id="A0A3B0Z162"/>
<dbReference type="SUPFAM" id="SSF50104">
    <property type="entry name" value="Translation proteins SH3-like domain"/>
    <property type="match status" value="1"/>
</dbReference>
<keyword evidence="4" id="KW-0648">Protein biosynthesis</keyword>
<keyword evidence="4" id="KW-0251">Elongation factor</keyword>
<dbReference type="InterPro" id="IPR012340">
    <property type="entry name" value="NA-bd_OB-fold"/>
</dbReference>
<comment type="similarity">
    <text evidence="1">Belongs to the elongation factor P family.</text>
</comment>
<dbReference type="InterPro" id="IPR011897">
    <property type="entry name" value="Transl_elong_p-like_YeiP"/>
</dbReference>
<organism evidence="4">
    <name type="scientific">hydrothermal vent metagenome</name>
    <dbReference type="NCBI Taxonomy" id="652676"/>
    <lineage>
        <taxon>unclassified sequences</taxon>
        <taxon>metagenomes</taxon>
        <taxon>ecological metagenomes</taxon>
    </lineage>
</organism>